<dbReference type="InterPro" id="IPR038670">
    <property type="entry name" value="HslJ-like_sf"/>
</dbReference>
<dbReference type="Proteomes" id="UP001499978">
    <property type="component" value="Unassembled WGS sequence"/>
</dbReference>
<comment type="caution">
    <text evidence="4">The sequence shown here is derived from an EMBL/GenBank/DDBJ whole genome shotgun (WGS) entry which is preliminary data.</text>
</comment>
<organism evidence="4 5">
    <name type="scientific">Pilimelia columellifera subsp. columellifera</name>
    <dbReference type="NCBI Taxonomy" id="706583"/>
    <lineage>
        <taxon>Bacteria</taxon>
        <taxon>Bacillati</taxon>
        <taxon>Actinomycetota</taxon>
        <taxon>Actinomycetes</taxon>
        <taxon>Micromonosporales</taxon>
        <taxon>Micromonosporaceae</taxon>
        <taxon>Pilimelia</taxon>
    </lineage>
</organism>
<keyword evidence="2" id="KW-0732">Signal</keyword>
<dbReference type="Gene3D" id="2.40.128.270">
    <property type="match status" value="1"/>
</dbReference>
<feature type="region of interest" description="Disordered" evidence="1">
    <location>
        <begin position="22"/>
        <end position="46"/>
    </location>
</feature>
<dbReference type="PROSITE" id="PS51257">
    <property type="entry name" value="PROKAR_LIPOPROTEIN"/>
    <property type="match status" value="1"/>
</dbReference>
<evidence type="ECO:0000259" key="3">
    <source>
        <dbReference type="Pfam" id="PF03724"/>
    </source>
</evidence>
<evidence type="ECO:0000256" key="2">
    <source>
        <dbReference type="SAM" id="SignalP"/>
    </source>
</evidence>
<keyword evidence="5" id="KW-1185">Reference proteome</keyword>
<dbReference type="EMBL" id="BAAARY010000002">
    <property type="protein sequence ID" value="GAA2514559.1"/>
    <property type="molecule type" value="Genomic_DNA"/>
</dbReference>
<sequence>MRLGALFSSVVLVPVALAGCAGSKPAEDPPTTAGASPTATTPTAAATPQAIDRRMLLGRWTPVTPTSSNKWGTPPYVQFTDDGAWQGSDGCNPLKGRWSASPGGAFQASFPGSTEMGCDNVNVGPWLASTRTVEINGNMLTLRDAGDAQVGQLRRSAGG</sequence>
<proteinExistence type="predicted"/>
<feature type="compositionally biased region" description="Low complexity" evidence="1">
    <location>
        <begin position="29"/>
        <end position="46"/>
    </location>
</feature>
<accession>A0ABP6AGD2</accession>
<evidence type="ECO:0000313" key="4">
    <source>
        <dbReference type="EMBL" id="GAA2514559.1"/>
    </source>
</evidence>
<dbReference type="RefSeq" id="WP_344168595.1">
    <property type="nucleotide sequence ID" value="NZ_BAAARY010000002.1"/>
</dbReference>
<dbReference type="InterPro" id="IPR005184">
    <property type="entry name" value="DUF306_Meta_HslJ"/>
</dbReference>
<gene>
    <name evidence="4" type="ORF">GCM10010201_08380</name>
</gene>
<evidence type="ECO:0000313" key="5">
    <source>
        <dbReference type="Proteomes" id="UP001499978"/>
    </source>
</evidence>
<feature type="domain" description="DUF306" evidence="3">
    <location>
        <begin position="72"/>
        <end position="151"/>
    </location>
</feature>
<dbReference type="Pfam" id="PF03724">
    <property type="entry name" value="META"/>
    <property type="match status" value="1"/>
</dbReference>
<name>A0ABP6AGD2_9ACTN</name>
<protein>
    <recommendedName>
        <fullName evidence="3">DUF306 domain-containing protein</fullName>
    </recommendedName>
</protein>
<feature type="chain" id="PRO_5045196235" description="DUF306 domain-containing protein" evidence="2">
    <location>
        <begin position="19"/>
        <end position="159"/>
    </location>
</feature>
<evidence type="ECO:0000256" key="1">
    <source>
        <dbReference type="SAM" id="MobiDB-lite"/>
    </source>
</evidence>
<feature type="signal peptide" evidence="2">
    <location>
        <begin position="1"/>
        <end position="18"/>
    </location>
</feature>
<reference evidence="5" key="1">
    <citation type="journal article" date="2019" name="Int. J. Syst. Evol. Microbiol.">
        <title>The Global Catalogue of Microorganisms (GCM) 10K type strain sequencing project: providing services to taxonomists for standard genome sequencing and annotation.</title>
        <authorList>
            <consortium name="The Broad Institute Genomics Platform"/>
            <consortium name="The Broad Institute Genome Sequencing Center for Infectious Disease"/>
            <person name="Wu L."/>
            <person name="Ma J."/>
        </authorList>
    </citation>
    <scope>NUCLEOTIDE SEQUENCE [LARGE SCALE GENOMIC DNA]</scope>
    <source>
        <strain evidence="5">JCM 3367</strain>
    </source>
</reference>